<dbReference type="InterPro" id="IPR051793">
    <property type="entry name" value="NADH:flavin_oxidoreductase"/>
</dbReference>
<evidence type="ECO:0000259" key="11">
    <source>
        <dbReference type="Pfam" id="PF07992"/>
    </source>
</evidence>
<evidence type="ECO:0000256" key="4">
    <source>
        <dbReference type="ARBA" id="ARBA00022630"/>
    </source>
</evidence>
<protein>
    <submittedName>
        <fullName evidence="12">NAD(P)/FAD-dependent oxidoreductase</fullName>
    </submittedName>
</protein>
<dbReference type="AlphaFoldDB" id="A0A9Q3W7U9"/>
<keyword evidence="4" id="KW-0285">Flavoprotein</keyword>
<evidence type="ECO:0000256" key="1">
    <source>
        <dbReference type="ARBA" id="ARBA00001917"/>
    </source>
</evidence>
<dbReference type="PANTHER" id="PTHR42917">
    <property type="entry name" value="2,4-DIENOYL-COA REDUCTASE"/>
    <property type="match status" value="1"/>
</dbReference>
<dbReference type="Gene3D" id="3.40.50.720">
    <property type="entry name" value="NAD(P)-binding Rossmann-like Domain"/>
    <property type="match status" value="1"/>
</dbReference>
<dbReference type="CDD" id="cd02803">
    <property type="entry name" value="OYE_like_FMN_family"/>
    <property type="match status" value="1"/>
</dbReference>
<dbReference type="InterPro" id="IPR036188">
    <property type="entry name" value="FAD/NAD-bd_sf"/>
</dbReference>
<comment type="cofactor">
    <cofactor evidence="2">
        <name>[4Fe-4S] cluster</name>
        <dbReference type="ChEBI" id="CHEBI:49883"/>
    </cofactor>
</comment>
<name>A0A9Q3W7U9_9GAMM</name>
<evidence type="ECO:0000313" key="12">
    <source>
        <dbReference type="EMBL" id="MCE7510806.1"/>
    </source>
</evidence>
<evidence type="ECO:0000259" key="10">
    <source>
        <dbReference type="Pfam" id="PF00724"/>
    </source>
</evidence>
<dbReference type="PRINTS" id="PR00368">
    <property type="entry name" value="FADPNR"/>
</dbReference>
<proteinExistence type="inferred from homology"/>
<dbReference type="Gene3D" id="3.50.50.60">
    <property type="entry name" value="FAD/NAD(P)-binding domain"/>
    <property type="match status" value="1"/>
</dbReference>
<evidence type="ECO:0000256" key="6">
    <source>
        <dbReference type="ARBA" id="ARBA00022723"/>
    </source>
</evidence>
<sequence length="683" mass="73725">MHKTDLLSAFPAKENGAGEGAFAHLFETARMGNLTLPNRLIMAPMESNLANLDGTVSETQLDYYQTRAAGGVGMVIVEYTCVDTPLGIGGTPQLFIDDDDLIPSHARLVEAIHGEGARACLQLFHAGRQTHPKFIDGNQPVAASPIPCPMYRKMPRALTRTELETIATRFGEAARRARQAGYDAVEIHGAHGYLIGNFLSAASNQRDDEFGGSLENRQRFALMVVRAVRRAAGDMPVLFRLSADEFVDNGTNIEEAKEIARHVVAEGVDVVHVSTGCHERIDRNVEPVWMPEGCRLPLARQIREHTGAPVIAVGVIRRPEMAEQALADGSADFIALGRALLADPDWVKKTRAGAVDDIRPCTSCNWCLAQIGKGHSPIGCAENPRAGRETSAFPARVIGAGTAAVVGSGPGGLAAALTLDQAGYQVTLFEASCIVAPGLLASGAAPDKEKFLQYRDYLLRRLQASNVTVKLHCPADEHTLLKLSPSVIILATGAVDRQLHEVAGLDQPNVVYAYQVLTGEAPLGAGPVVIYGAGEIGCEAAKYAADRGHEVILATRSDDEQALCRANKLRIYREQFVAKLKANPRIRIELGCTLDSVEGRTVRFRRHGETLSWQAGQVLLAVGRLPNIELAERLRARGKEVHLVGDAVAVRRIGDAVHHAYELVRDLTREKAPDGEALKVIAF</sequence>
<dbReference type="RefSeq" id="WP_080531559.1">
    <property type="nucleotide sequence ID" value="NZ_CP012331.1"/>
</dbReference>
<gene>
    <name evidence="12" type="ORF">LZG35_19380</name>
</gene>
<dbReference type="GO" id="GO:0010181">
    <property type="term" value="F:FMN binding"/>
    <property type="evidence" value="ECO:0007669"/>
    <property type="project" value="InterPro"/>
</dbReference>
<evidence type="ECO:0000256" key="5">
    <source>
        <dbReference type="ARBA" id="ARBA00022643"/>
    </source>
</evidence>
<comment type="cofactor">
    <cofactor evidence="1">
        <name>FMN</name>
        <dbReference type="ChEBI" id="CHEBI:58210"/>
    </cofactor>
</comment>
<keyword evidence="8" id="KW-0408">Iron</keyword>
<keyword evidence="5" id="KW-0288">FMN</keyword>
<feature type="domain" description="NADH:flavin oxidoreductase/NADH oxidase N-terminal" evidence="10">
    <location>
        <begin position="25"/>
        <end position="353"/>
    </location>
</feature>
<keyword evidence="6" id="KW-0479">Metal-binding</keyword>
<dbReference type="SUPFAM" id="SSF51905">
    <property type="entry name" value="FAD/NAD(P)-binding domain"/>
    <property type="match status" value="1"/>
</dbReference>
<dbReference type="Pfam" id="PF00724">
    <property type="entry name" value="Oxidored_FMN"/>
    <property type="match status" value="1"/>
</dbReference>
<accession>A0A9Q3W7U9</accession>
<evidence type="ECO:0000256" key="8">
    <source>
        <dbReference type="ARBA" id="ARBA00023004"/>
    </source>
</evidence>
<keyword evidence="9" id="KW-0411">Iron-sulfur</keyword>
<dbReference type="PANTHER" id="PTHR42917:SF2">
    <property type="entry name" value="2,4-DIENOYL-COA REDUCTASE [(2E)-ENOYL-COA-PRODUCING]"/>
    <property type="match status" value="1"/>
</dbReference>
<evidence type="ECO:0000313" key="13">
    <source>
        <dbReference type="Proteomes" id="UP001107961"/>
    </source>
</evidence>
<dbReference type="Gene3D" id="3.20.20.70">
    <property type="entry name" value="Aldolase class I"/>
    <property type="match status" value="1"/>
</dbReference>
<reference evidence="12" key="1">
    <citation type="submission" date="2022-01" db="EMBL/GenBank/DDBJ databases">
        <authorList>
            <person name="Karlyshev A.V."/>
            <person name="Jaspars M."/>
        </authorList>
    </citation>
    <scope>NUCLEOTIDE SEQUENCE</scope>
    <source>
        <strain evidence="12">AGSA3-2</strain>
    </source>
</reference>
<keyword evidence="13" id="KW-1185">Reference proteome</keyword>
<dbReference type="GO" id="GO:0046872">
    <property type="term" value="F:metal ion binding"/>
    <property type="evidence" value="ECO:0007669"/>
    <property type="project" value="UniProtKB-KW"/>
</dbReference>
<evidence type="ECO:0000256" key="7">
    <source>
        <dbReference type="ARBA" id="ARBA00023002"/>
    </source>
</evidence>
<evidence type="ECO:0000256" key="9">
    <source>
        <dbReference type="ARBA" id="ARBA00023014"/>
    </source>
</evidence>
<evidence type="ECO:0000256" key="2">
    <source>
        <dbReference type="ARBA" id="ARBA00001966"/>
    </source>
</evidence>
<keyword evidence="7" id="KW-0560">Oxidoreductase</keyword>
<feature type="domain" description="FAD/NAD(P)-binding" evidence="11">
    <location>
        <begin position="404"/>
        <end position="634"/>
    </location>
</feature>
<dbReference type="Proteomes" id="UP001107961">
    <property type="component" value="Unassembled WGS sequence"/>
</dbReference>
<organism evidence="12 13">
    <name type="scientific">Alloalcanivorax xenomutans</name>
    <dbReference type="NCBI Taxonomy" id="1094342"/>
    <lineage>
        <taxon>Bacteria</taxon>
        <taxon>Pseudomonadati</taxon>
        <taxon>Pseudomonadota</taxon>
        <taxon>Gammaproteobacteria</taxon>
        <taxon>Oceanospirillales</taxon>
        <taxon>Alcanivoracaceae</taxon>
        <taxon>Alloalcanivorax</taxon>
    </lineage>
</organism>
<dbReference type="EMBL" id="JAJVKT010000030">
    <property type="protein sequence ID" value="MCE7510806.1"/>
    <property type="molecule type" value="Genomic_DNA"/>
</dbReference>
<dbReference type="InterPro" id="IPR001155">
    <property type="entry name" value="OxRdtase_FMN_N"/>
</dbReference>
<dbReference type="GO" id="GO:0051536">
    <property type="term" value="F:iron-sulfur cluster binding"/>
    <property type="evidence" value="ECO:0007669"/>
    <property type="project" value="UniProtKB-KW"/>
</dbReference>
<comment type="caution">
    <text evidence="12">The sequence shown here is derived from an EMBL/GenBank/DDBJ whole genome shotgun (WGS) entry which is preliminary data.</text>
</comment>
<comment type="similarity">
    <text evidence="3">In the N-terminal section; belongs to the NADH:flavin oxidoreductase/NADH oxidase family.</text>
</comment>
<dbReference type="Pfam" id="PF07992">
    <property type="entry name" value="Pyr_redox_2"/>
    <property type="match status" value="1"/>
</dbReference>
<dbReference type="InterPro" id="IPR013785">
    <property type="entry name" value="Aldolase_TIM"/>
</dbReference>
<dbReference type="GO" id="GO:0016491">
    <property type="term" value="F:oxidoreductase activity"/>
    <property type="evidence" value="ECO:0007669"/>
    <property type="project" value="UniProtKB-KW"/>
</dbReference>
<dbReference type="PRINTS" id="PR00411">
    <property type="entry name" value="PNDRDTASEI"/>
</dbReference>
<dbReference type="InterPro" id="IPR023753">
    <property type="entry name" value="FAD/NAD-binding_dom"/>
</dbReference>
<evidence type="ECO:0000256" key="3">
    <source>
        <dbReference type="ARBA" id="ARBA00011048"/>
    </source>
</evidence>
<dbReference type="SUPFAM" id="SSF51395">
    <property type="entry name" value="FMN-linked oxidoreductases"/>
    <property type="match status" value="1"/>
</dbReference>